<dbReference type="AlphaFoldDB" id="A0A494XVT0"/>
<keyword evidence="2" id="KW-1185">Reference proteome</keyword>
<organism evidence="1 2">
    <name type="scientific">Pararobbsia silviterrae</name>
    <dbReference type="NCBI Taxonomy" id="1792498"/>
    <lineage>
        <taxon>Bacteria</taxon>
        <taxon>Pseudomonadati</taxon>
        <taxon>Pseudomonadota</taxon>
        <taxon>Betaproteobacteria</taxon>
        <taxon>Burkholderiales</taxon>
        <taxon>Burkholderiaceae</taxon>
        <taxon>Pararobbsia</taxon>
    </lineage>
</organism>
<protein>
    <submittedName>
        <fullName evidence="1">Type II toxin-antitoxin system HicB family antitoxin</fullName>
    </submittedName>
</protein>
<evidence type="ECO:0000313" key="2">
    <source>
        <dbReference type="Proteomes" id="UP000270342"/>
    </source>
</evidence>
<dbReference type="Pfam" id="PF05534">
    <property type="entry name" value="HicB"/>
    <property type="match status" value="1"/>
</dbReference>
<dbReference type="OrthoDB" id="5297106at2"/>
<comment type="caution">
    <text evidence="1">The sequence shown here is derived from an EMBL/GenBank/DDBJ whole genome shotgun (WGS) entry which is preliminary data.</text>
</comment>
<proteinExistence type="predicted"/>
<reference evidence="1 2" key="1">
    <citation type="submission" date="2018-10" db="EMBL/GenBank/DDBJ databases">
        <title>Robbsia sp. DHC34, isolated from soil.</title>
        <authorList>
            <person name="Gao Z.-H."/>
            <person name="Qiu L.-H."/>
        </authorList>
    </citation>
    <scope>NUCLEOTIDE SEQUENCE [LARGE SCALE GENOMIC DNA]</scope>
    <source>
        <strain evidence="1 2">DHC34</strain>
    </source>
</reference>
<dbReference type="Proteomes" id="UP000270342">
    <property type="component" value="Unassembled WGS sequence"/>
</dbReference>
<gene>
    <name evidence="1" type="ORF">D7S86_15570</name>
</gene>
<dbReference type="InterPro" id="IPR008651">
    <property type="entry name" value="Uncharacterised_HicB"/>
</dbReference>
<evidence type="ECO:0000313" key="1">
    <source>
        <dbReference type="EMBL" id="RKP53793.1"/>
    </source>
</evidence>
<dbReference type="EMBL" id="RBZU01000006">
    <property type="protein sequence ID" value="RKP53793.1"/>
    <property type="molecule type" value="Genomic_DNA"/>
</dbReference>
<sequence length="111" mass="12532">MNVMRIGEYNAVVSYDPEIGMFRGEFTGLNGSADFYAGDVDRLRREGERSLKIFLEECKRRGVEAKRQFSGKWMQRSTKALHEAVTLAAAARGLSVNQFVNEVLEEATHTD</sequence>
<accession>A0A494XVT0</accession>
<name>A0A494XVT0_9BURK</name>